<dbReference type="RefSeq" id="WP_201685033.1">
    <property type="nucleotide sequence ID" value="NZ_JAEQNA010000006.1"/>
</dbReference>
<dbReference type="PROSITE" id="PS50995">
    <property type="entry name" value="HTH_MARR_2"/>
    <property type="match status" value="1"/>
</dbReference>
<dbReference type="SMART" id="SM00347">
    <property type="entry name" value="HTH_MARR"/>
    <property type="match status" value="1"/>
</dbReference>
<dbReference type="PANTHER" id="PTHR42756">
    <property type="entry name" value="TRANSCRIPTIONAL REGULATOR, MARR"/>
    <property type="match status" value="1"/>
</dbReference>
<sequence length="157" mass="17535">MRHTVDDVNQPPVASADDVIERIHAVMHLYRSRQHRALRDGGEGVTHLEMRVLGFFARHPGAGQSELVAHSGRDKGQLARLVAGLRERGLLEARADESDRRIQRLFLTEPGQQAWQVLRRQGRKLAAVAVKGLSETERGRLAGLLDRLLENLGQAED</sequence>
<keyword evidence="2" id="KW-0238">DNA-binding</keyword>
<dbReference type="GO" id="GO:0003677">
    <property type="term" value="F:DNA binding"/>
    <property type="evidence" value="ECO:0007669"/>
    <property type="project" value="UniProtKB-KW"/>
</dbReference>
<dbReference type="EMBL" id="JAEQNA010000006">
    <property type="protein sequence ID" value="MBL0421955.1"/>
    <property type="molecule type" value="Genomic_DNA"/>
</dbReference>
<dbReference type="InterPro" id="IPR036390">
    <property type="entry name" value="WH_DNA-bd_sf"/>
</dbReference>
<keyword evidence="1" id="KW-0805">Transcription regulation</keyword>
<dbReference type="PANTHER" id="PTHR42756:SF1">
    <property type="entry name" value="TRANSCRIPTIONAL REPRESSOR OF EMRAB OPERON"/>
    <property type="match status" value="1"/>
</dbReference>
<evidence type="ECO:0000256" key="2">
    <source>
        <dbReference type="ARBA" id="ARBA00023125"/>
    </source>
</evidence>
<evidence type="ECO:0000313" key="6">
    <source>
        <dbReference type="Proteomes" id="UP000613011"/>
    </source>
</evidence>
<evidence type="ECO:0000256" key="1">
    <source>
        <dbReference type="ARBA" id="ARBA00023015"/>
    </source>
</evidence>
<dbReference type="InterPro" id="IPR036388">
    <property type="entry name" value="WH-like_DNA-bd_sf"/>
</dbReference>
<evidence type="ECO:0000313" key="5">
    <source>
        <dbReference type="EMBL" id="MBL0421955.1"/>
    </source>
</evidence>
<dbReference type="SUPFAM" id="SSF46785">
    <property type="entry name" value="Winged helix' DNA-binding domain"/>
    <property type="match status" value="1"/>
</dbReference>
<accession>A0A937D4Q3</accession>
<dbReference type="PRINTS" id="PR00598">
    <property type="entry name" value="HTHMARR"/>
</dbReference>
<dbReference type="Gene3D" id="1.10.10.10">
    <property type="entry name" value="Winged helix-like DNA-binding domain superfamily/Winged helix DNA-binding domain"/>
    <property type="match status" value="1"/>
</dbReference>
<name>A0A937D4Q3_9BURK</name>
<gene>
    <name evidence="5" type="ORF">JI739_16515</name>
</gene>
<evidence type="ECO:0000259" key="4">
    <source>
        <dbReference type="PROSITE" id="PS50995"/>
    </source>
</evidence>
<evidence type="ECO:0000256" key="3">
    <source>
        <dbReference type="ARBA" id="ARBA00023163"/>
    </source>
</evidence>
<dbReference type="Proteomes" id="UP000613011">
    <property type="component" value="Unassembled WGS sequence"/>
</dbReference>
<comment type="caution">
    <text evidence="5">The sequence shown here is derived from an EMBL/GenBank/DDBJ whole genome shotgun (WGS) entry which is preliminary data.</text>
</comment>
<dbReference type="AlphaFoldDB" id="A0A937D4Q3"/>
<dbReference type="GO" id="GO:0003700">
    <property type="term" value="F:DNA-binding transcription factor activity"/>
    <property type="evidence" value="ECO:0007669"/>
    <property type="project" value="InterPro"/>
</dbReference>
<reference evidence="5" key="1">
    <citation type="submission" date="2021-01" db="EMBL/GenBank/DDBJ databases">
        <title>Ramlibacter sp. strain AW1 16S ribosomal RNA gene Genome sequencing and assembly.</title>
        <authorList>
            <person name="Kang M."/>
        </authorList>
    </citation>
    <scope>NUCLEOTIDE SEQUENCE</scope>
    <source>
        <strain evidence="5">AW1</strain>
    </source>
</reference>
<protein>
    <submittedName>
        <fullName evidence="5">Winged helix-turn-helix transcriptional regulator</fullName>
    </submittedName>
</protein>
<dbReference type="Pfam" id="PF12802">
    <property type="entry name" value="MarR_2"/>
    <property type="match status" value="1"/>
</dbReference>
<feature type="domain" description="HTH marR-type" evidence="4">
    <location>
        <begin position="16"/>
        <end position="150"/>
    </location>
</feature>
<keyword evidence="3" id="KW-0804">Transcription</keyword>
<keyword evidence="6" id="KW-1185">Reference proteome</keyword>
<dbReference type="InterPro" id="IPR000835">
    <property type="entry name" value="HTH_MarR-typ"/>
</dbReference>
<organism evidence="5 6">
    <name type="scientific">Ramlibacter aurantiacus</name>
    <dbReference type="NCBI Taxonomy" id="2801330"/>
    <lineage>
        <taxon>Bacteria</taxon>
        <taxon>Pseudomonadati</taxon>
        <taxon>Pseudomonadota</taxon>
        <taxon>Betaproteobacteria</taxon>
        <taxon>Burkholderiales</taxon>
        <taxon>Comamonadaceae</taxon>
        <taxon>Ramlibacter</taxon>
    </lineage>
</organism>
<proteinExistence type="predicted"/>